<keyword evidence="10" id="KW-1185">Reference proteome</keyword>
<evidence type="ECO:0000256" key="3">
    <source>
        <dbReference type="ARBA" id="ARBA00022989"/>
    </source>
</evidence>
<gene>
    <name evidence="9" type="ORF">P153DRAFT_306581</name>
</gene>
<evidence type="ECO:0000256" key="6">
    <source>
        <dbReference type="SAM" id="MobiDB-lite"/>
    </source>
</evidence>
<evidence type="ECO:0000259" key="8">
    <source>
        <dbReference type="Pfam" id="PF20684"/>
    </source>
</evidence>
<keyword evidence="3 7" id="KW-1133">Transmembrane helix</keyword>
<feature type="transmembrane region" description="Helical" evidence="7">
    <location>
        <begin position="194"/>
        <end position="216"/>
    </location>
</feature>
<sequence length="365" mass="40419">MIIGNIIVQFFGWLFFFARVCSRIVVTRSWKAEDYILTLGWLCVTGYSVCQYGQIANGAGRHIAATSMNGFQDPIQLQQYAYAAQLLLISGLAACKLSICLSYLRVFYSDVRGRRLIQILVAVILLTIIPFECEVIFQCKPINVYWTELRPSSKCASILPALYAHGSLNVAIDIFLMAIVLPRVLALKLHKHQRWALTGIVMLGSLAVVAGIVRMVRVGTSLARPDFEPSWDSYDVSIWTSTELYVSLICASAPGVKPVLVKLVPKLLGSSTRSRTRTFGGPSIEMGSRWRRPTIGSTNMKRPNSATMLATIDGPYTECGRGLDEESWYGRSSKTGDTDLGTSEIRPENGIWKTSETSVRSSTVR</sequence>
<feature type="compositionally biased region" description="Low complexity" evidence="6">
    <location>
        <begin position="354"/>
        <end position="365"/>
    </location>
</feature>
<reference evidence="9" key="1">
    <citation type="journal article" date="2020" name="Stud. Mycol.">
        <title>101 Dothideomycetes genomes: a test case for predicting lifestyles and emergence of pathogens.</title>
        <authorList>
            <person name="Haridas S."/>
            <person name="Albert R."/>
            <person name="Binder M."/>
            <person name="Bloem J."/>
            <person name="Labutti K."/>
            <person name="Salamov A."/>
            <person name="Andreopoulos B."/>
            <person name="Baker S."/>
            <person name="Barry K."/>
            <person name="Bills G."/>
            <person name="Bluhm B."/>
            <person name="Cannon C."/>
            <person name="Castanera R."/>
            <person name="Culley D."/>
            <person name="Daum C."/>
            <person name="Ezra D."/>
            <person name="Gonzalez J."/>
            <person name="Henrissat B."/>
            <person name="Kuo A."/>
            <person name="Liang C."/>
            <person name="Lipzen A."/>
            <person name="Lutzoni F."/>
            <person name="Magnuson J."/>
            <person name="Mondo S."/>
            <person name="Nolan M."/>
            <person name="Ohm R."/>
            <person name="Pangilinan J."/>
            <person name="Park H.-J."/>
            <person name="Ramirez L."/>
            <person name="Alfaro M."/>
            <person name="Sun H."/>
            <person name="Tritt A."/>
            <person name="Yoshinaga Y."/>
            <person name="Zwiers L.-H."/>
            <person name="Turgeon B."/>
            <person name="Goodwin S."/>
            <person name="Spatafora J."/>
            <person name="Crous P."/>
            <person name="Grigoriev I."/>
        </authorList>
    </citation>
    <scope>NUCLEOTIDE SEQUENCE</scope>
    <source>
        <strain evidence="9">CBS 119687</strain>
    </source>
</reference>
<feature type="transmembrane region" description="Helical" evidence="7">
    <location>
        <begin position="80"/>
        <end position="104"/>
    </location>
</feature>
<comment type="similarity">
    <text evidence="5">Belongs to the SAT4 family.</text>
</comment>
<evidence type="ECO:0000256" key="1">
    <source>
        <dbReference type="ARBA" id="ARBA00004141"/>
    </source>
</evidence>
<dbReference type="GO" id="GO:0016020">
    <property type="term" value="C:membrane"/>
    <property type="evidence" value="ECO:0007669"/>
    <property type="project" value="UniProtKB-SubCell"/>
</dbReference>
<feature type="domain" description="Rhodopsin" evidence="8">
    <location>
        <begin position="18"/>
        <end position="261"/>
    </location>
</feature>
<evidence type="ECO:0000313" key="10">
    <source>
        <dbReference type="Proteomes" id="UP000799771"/>
    </source>
</evidence>
<evidence type="ECO:0000256" key="4">
    <source>
        <dbReference type="ARBA" id="ARBA00023136"/>
    </source>
</evidence>
<evidence type="ECO:0000313" key="9">
    <source>
        <dbReference type="EMBL" id="KAF2133916.1"/>
    </source>
</evidence>
<protein>
    <recommendedName>
        <fullName evidence="8">Rhodopsin domain-containing protein</fullName>
    </recommendedName>
</protein>
<dbReference type="Pfam" id="PF20684">
    <property type="entry name" value="Fung_rhodopsin"/>
    <property type="match status" value="1"/>
</dbReference>
<dbReference type="AlphaFoldDB" id="A0A6A6AQU8"/>
<keyword evidence="2 7" id="KW-0812">Transmembrane</keyword>
<name>A0A6A6AQU8_9PLEO</name>
<evidence type="ECO:0000256" key="7">
    <source>
        <dbReference type="SAM" id="Phobius"/>
    </source>
</evidence>
<organism evidence="9 10">
    <name type="scientific">Dothidotthia symphoricarpi CBS 119687</name>
    <dbReference type="NCBI Taxonomy" id="1392245"/>
    <lineage>
        <taxon>Eukaryota</taxon>
        <taxon>Fungi</taxon>
        <taxon>Dikarya</taxon>
        <taxon>Ascomycota</taxon>
        <taxon>Pezizomycotina</taxon>
        <taxon>Dothideomycetes</taxon>
        <taxon>Pleosporomycetidae</taxon>
        <taxon>Pleosporales</taxon>
        <taxon>Dothidotthiaceae</taxon>
        <taxon>Dothidotthia</taxon>
    </lineage>
</organism>
<proteinExistence type="inferred from homology"/>
<evidence type="ECO:0000256" key="5">
    <source>
        <dbReference type="ARBA" id="ARBA00038359"/>
    </source>
</evidence>
<accession>A0A6A6AQU8</accession>
<feature type="transmembrane region" description="Helical" evidence="7">
    <location>
        <begin position="116"/>
        <end position="137"/>
    </location>
</feature>
<dbReference type="GeneID" id="54405070"/>
<dbReference type="InterPro" id="IPR049326">
    <property type="entry name" value="Rhodopsin_dom_fungi"/>
</dbReference>
<comment type="subcellular location">
    <subcellularLocation>
        <location evidence="1">Membrane</location>
        <topology evidence="1">Multi-pass membrane protein</topology>
    </subcellularLocation>
</comment>
<feature type="transmembrane region" description="Helical" evidence="7">
    <location>
        <begin position="157"/>
        <end position="182"/>
    </location>
</feature>
<dbReference type="PANTHER" id="PTHR33048:SF129">
    <property type="entry name" value="INTEGRAL MEMBRANE PROTEIN-RELATED"/>
    <property type="match status" value="1"/>
</dbReference>
<evidence type="ECO:0000256" key="2">
    <source>
        <dbReference type="ARBA" id="ARBA00022692"/>
    </source>
</evidence>
<dbReference type="PANTHER" id="PTHR33048">
    <property type="entry name" value="PTH11-LIKE INTEGRAL MEMBRANE PROTEIN (AFU_ORTHOLOGUE AFUA_5G11245)"/>
    <property type="match status" value="1"/>
</dbReference>
<dbReference type="EMBL" id="ML977498">
    <property type="protein sequence ID" value="KAF2133916.1"/>
    <property type="molecule type" value="Genomic_DNA"/>
</dbReference>
<dbReference type="InterPro" id="IPR052337">
    <property type="entry name" value="SAT4-like"/>
</dbReference>
<keyword evidence="4 7" id="KW-0472">Membrane</keyword>
<dbReference type="Proteomes" id="UP000799771">
    <property type="component" value="Unassembled WGS sequence"/>
</dbReference>
<dbReference type="OrthoDB" id="444631at2759"/>
<feature type="region of interest" description="Disordered" evidence="6">
    <location>
        <begin position="327"/>
        <end position="365"/>
    </location>
</feature>
<dbReference type="RefSeq" id="XP_033528303.1">
    <property type="nucleotide sequence ID" value="XM_033664638.1"/>
</dbReference>